<dbReference type="InterPro" id="IPR005135">
    <property type="entry name" value="Endo/exonuclease/phosphatase"/>
</dbReference>
<evidence type="ECO:0000256" key="1">
    <source>
        <dbReference type="SAM" id="Phobius"/>
    </source>
</evidence>
<evidence type="ECO:0000259" key="2">
    <source>
        <dbReference type="Pfam" id="PF03372"/>
    </source>
</evidence>
<dbReference type="EMBL" id="JBEPLU010000002">
    <property type="protein sequence ID" value="MET3527245.1"/>
    <property type="molecule type" value="Genomic_DNA"/>
</dbReference>
<keyword evidence="3" id="KW-0255">Endonuclease</keyword>
<dbReference type="Gene3D" id="3.60.10.10">
    <property type="entry name" value="Endonuclease/exonuclease/phosphatase"/>
    <property type="match status" value="1"/>
</dbReference>
<evidence type="ECO:0000313" key="4">
    <source>
        <dbReference type="Proteomes" id="UP001549110"/>
    </source>
</evidence>
<accession>A0ABV2EJL4</accession>
<comment type="caution">
    <text evidence="3">The sequence shown here is derived from an EMBL/GenBank/DDBJ whole genome shotgun (WGS) entry which is preliminary data.</text>
</comment>
<reference evidence="3 4" key="1">
    <citation type="submission" date="2024-06" db="EMBL/GenBank/DDBJ databases">
        <title>Genomic Encyclopedia of Type Strains, Phase IV (KMG-IV): sequencing the most valuable type-strain genomes for metagenomic binning, comparative biology and taxonomic classification.</title>
        <authorList>
            <person name="Goeker M."/>
        </authorList>
    </citation>
    <scope>NUCLEOTIDE SEQUENCE [LARGE SCALE GENOMIC DNA]</scope>
    <source>
        <strain evidence="3 4">DSM 17809</strain>
    </source>
</reference>
<feature type="domain" description="Endonuclease/exonuclease/phosphatase" evidence="2">
    <location>
        <begin position="113"/>
        <end position="309"/>
    </location>
</feature>
<keyword evidence="1" id="KW-0472">Membrane</keyword>
<dbReference type="GO" id="GO:0004519">
    <property type="term" value="F:endonuclease activity"/>
    <property type="evidence" value="ECO:0007669"/>
    <property type="project" value="UniProtKB-KW"/>
</dbReference>
<feature type="transmembrane region" description="Helical" evidence="1">
    <location>
        <begin position="65"/>
        <end position="83"/>
    </location>
</feature>
<dbReference type="InterPro" id="IPR036691">
    <property type="entry name" value="Endo/exonu/phosph_ase_sf"/>
</dbReference>
<evidence type="ECO:0000313" key="3">
    <source>
        <dbReference type="EMBL" id="MET3527245.1"/>
    </source>
</evidence>
<keyword evidence="4" id="KW-1185">Reference proteome</keyword>
<dbReference type="RefSeq" id="WP_331929596.1">
    <property type="nucleotide sequence ID" value="NZ_JBEPLU010000002.1"/>
</dbReference>
<keyword evidence="1" id="KW-0812">Transmembrane</keyword>
<keyword evidence="3" id="KW-0378">Hydrolase</keyword>
<sequence>MEHVRSVLAAFMTLVALCCLAWAAAAHGGRWSMRLDALTHFAPLVLGAAILPAAYAFLVRGWPRIAMLVMAGTAILLCAGLILPEYLRPKSAPAPAAAPGRIKVIQLNFWDRNRTPAKAIAWLKAQDPDIIVLQEVCRVRKMLPVELADYHVTTFDCRVMILSKAEPIRRMVTPLDADKYLRPPVAAATFRDQHGEYTVAGTHYGWPVPAGRQQAQGRLIAGFLGRFPKERLIFTGDLNSTPWSFARRREDAMFAIERRTRALFSWPVGRFTGGRLEAPFPFLPIDQVYAGPGWRTVSVTRGPAVGSDHYPIVTILAP</sequence>
<dbReference type="SUPFAM" id="SSF56219">
    <property type="entry name" value="DNase I-like"/>
    <property type="match status" value="1"/>
</dbReference>
<feature type="transmembrane region" description="Helical" evidence="1">
    <location>
        <begin position="41"/>
        <end position="58"/>
    </location>
</feature>
<proteinExistence type="predicted"/>
<dbReference type="Pfam" id="PF03372">
    <property type="entry name" value="Exo_endo_phos"/>
    <property type="match status" value="1"/>
</dbReference>
<name>A0ABV2EJL4_9CAUL</name>
<keyword evidence="3" id="KW-0540">Nuclease</keyword>
<organism evidence="3 4">
    <name type="scientific">Phenylobacterium koreense</name>
    <dbReference type="NCBI Taxonomy" id="266125"/>
    <lineage>
        <taxon>Bacteria</taxon>
        <taxon>Pseudomonadati</taxon>
        <taxon>Pseudomonadota</taxon>
        <taxon>Alphaproteobacteria</taxon>
        <taxon>Caulobacterales</taxon>
        <taxon>Caulobacteraceae</taxon>
        <taxon>Phenylobacterium</taxon>
    </lineage>
</organism>
<dbReference type="Proteomes" id="UP001549110">
    <property type="component" value="Unassembled WGS sequence"/>
</dbReference>
<protein>
    <submittedName>
        <fullName evidence="3">Endonuclease/exonuclease/phosphatase (EEP) superfamily protein YafD</fullName>
    </submittedName>
</protein>
<gene>
    <name evidence="3" type="ORF">ABID41_002363</name>
</gene>
<keyword evidence="1" id="KW-1133">Transmembrane helix</keyword>